<dbReference type="Pfam" id="PF04961">
    <property type="entry name" value="FTCD_C"/>
    <property type="match status" value="1"/>
</dbReference>
<keyword evidence="3" id="KW-1185">Reference proteome</keyword>
<comment type="caution">
    <text evidence="2">The sequence shown here is derived from an EMBL/GenBank/DDBJ whole genome shotgun (WGS) entry which is preliminary data.</text>
</comment>
<reference evidence="2 3" key="1">
    <citation type="submission" date="2020-07" db="EMBL/GenBank/DDBJ databases">
        <title>Sequencing the genomes of 1000 actinobacteria strains.</title>
        <authorList>
            <person name="Klenk H.-P."/>
        </authorList>
    </citation>
    <scope>NUCLEOTIDE SEQUENCE [LARGE SCALE GENOMIC DNA]</scope>
    <source>
        <strain evidence="2 3">DSM 100723</strain>
    </source>
</reference>
<dbReference type="InterPro" id="IPR007044">
    <property type="entry name" value="Cyclodeamin/CycHdrlase"/>
</dbReference>
<dbReference type="GO" id="GO:0003824">
    <property type="term" value="F:catalytic activity"/>
    <property type="evidence" value="ECO:0007669"/>
    <property type="project" value="InterPro"/>
</dbReference>
<gene>
    <name evidence="2" type="ORF">FHX74_000923</name>
</gene>
<evidence type="ECO:0000313" key="3">
    <source>
        <dbReference type="Proteomes" id="UP000523079"/>
    </source>
</evidence>
<dbReference type="InterPro" id="IPR036178">
    <property type="entry name" value="Formintransfe-cycloase-like_sf"/>
</dbReference>
<evidence type="ECO:0000259" key="1">
    <source>
        <dbReference type="Pfam" id="PF04961"/>
    </source>
</evidence>
<protein>
    <submittedName>
        <fullName evidence="2">Formiminotetrahydrofolate cyclodeaminase</fullName>
    </submittedName>
</protein>
<dbReference type="EMBL" id="JACGWT010000001">
    <property type="protein sequence ID" value="MBA8793329.1"/>
    <property type="molecule type" value="Genomic_DNA"/>
</dbReference>
<evidence type="ECO:0000313" key="2">
    <source>
        <dbReference type="EMBL" id="MBA8793329.1"/>
    </source>
</evidence>
<organism evidence="2 3">
    <name type="scientific">Microlunatus kandeliicorticis</name>
    <dbReference type="NCBI Taxonomy" id="1759536"/>
    <lineage>
        <taxon>Bacteria</taxon>
        <taxon>Bacillati</taxon>
        <taxon>Actinomycetota</taxon>
        <taxon>Actinomycetes</taxon>
        <taxon>Propionibacteriales</taxon>
        <taxon>Propionibacteriaceae</taxon>
        <taxon>Microlunatus</taxon>
    </lineage>
</organism>
<dbReference type="SUPFAM" id="SSF101262">
    <property type="entry name" value="Methenyltetrahydrofolate cyclohydrolase-like"/>
    <property type="match status" value="1"/>
</dbReference>
<dbReference type="AlphaFoldDB" id="A0A7W3IQG9"/>
<dbReference type="Proteomes" id="UP000523079">
    <property type="component" value="Unassembled WGS sequence"/>
</dbReference>
<sequence>MGTSLWSSTATDLLTRTASADPTPGGGSVAALSGAFGIALLQMAVAVTDDPDLEQHAARLAALRAEVEPAADEDVAVFDALMAAYRLPRDDEGARATRTAAVTGATVAATDAPLRLAETLAAARALSFVLEPLVKRGIRSDVLAGRDLIEGAVRAAVRTADINLTALERTGADQAPAFRDRRDAVLAGLDPAPVPAGEGSGV</sequence>
<dbReference type="Gene3D" id="1.20.120.680">
    <property type="entry name" value="Formiminotetrahydrofolate cyclodeaminase monomer, up-and-down helical bundle"/>
    <property type="match status" value="1"/>
</dbReference>
<feature type="domain" description="Cyclodeaminase/cyclohydrolase" evidence="1">
    <location>
        <begin position="10"/>
        <end position="168"/>
    </location>
</feature>
<accession>A0A7W3IQG9</accession>
<name>A0A7W3IQG9_9ACTN</name>
<proteinExistence type="predicted"/>
<dbReference type="RefSeq" id="WP_182558844.1">
    <property type="nucleotide sequence ID" value="NZ_JACGWT010000001.1"/>
</dbReference>